<dbReference type="Gene3D" id="3.40.630.10">
    <property type="entry name" value="Zn peptidases"/>
    <property type="match status" value="1"/>
</dbReference>
<gene>
    <name evidence="2" type="ORF">SAMN05216223_119113</name>
</gene>
<dbReference type="OrthoDB" id="4499135at2"/>
<dbReference type="GO" id="GO:0004181">
    <property type="term" value="F:metallocarboxypeptidase activity"/>
    <property type="evidence" value="ECO:0007669"/>
    <property type="project" value="InterPro"/>
</dbReference>
<dbReference type="GO" id="GO:0008270">
    <property type="term" value="F:zinc ion binding"/>
    <property type="evidence" value="ECO:0007669"/>
    <property type="project" value="InterPro"/>
</dbReference>
<keyword evidence="2" id="KW-0378">Hydrolase</keyword>
<evidence type="ECO:0000313" key="3">
    <source>
        <dbReference type="Proteomes" id="UP000236754"/>
    </source>
</evidence>
<dbReference type="RefSeq" id="WP_103889548.1">
    <property type="nucleotide sequence ID" value="NZ_FNVU01000019.1"/>
</dbReference>
<dbReference type="Proteomes" id="UP000236754">
    <property type="component" value="Unassembled WGS sequence"/>
</dbReference>
<evidence type="ECO:0000313" key="2">
    <source>
        <dbReference type="EMBL" id="SEG88648.1"/>
    </source>
</evidence>
<dbReference type="Pfam" id="PF00246">
    <property type="entry name" value="Peptidase_M14"/>
    <property type="match status" value="1"/>
</dbReference>
<dbReference type="SUPFAM" id="SSF53187">
    <property type="entry name" value="Zn-dependent exopeptidases"/>
    <property type="match status" value="1"/>
</dbReference>
<keyword evidence="2" id="KW-0645">Protease</keyword>
<dbReference type="GO" id="GO:0006508">
    <property type="term" value="P:proteolysis"/>
    <property type="evidence" value="ECO:0007669"/>
    <property type="project" value="InterPro"/>
</dbReference>
<sequence>MRGADAFPTVAGVAAAARVLTLRHPDLCRMRLAGESRSGRPLWLLSVGHPRRGGRRVLVVAGANGDEQAGGGTVMWLAEQAVHDRQRLKEAGLTWDFLLCLDPDGAVLNEAGPAGPRPPAVHFRHTYRPAAAEQPEAAGSLLPAADQLPEALALSALLDELRPVLHCSLHGTDVGGAWVRLTGELPGLAEPFGKSAAELDIPVQTGTYEALDSYGAGPGVFVRPAAPVRGGGPELRVEVPMWATRRVAYAEPHPDPEYVLAVLAARLRNEGATGQDTFTQALALLGGSCEGPLLRAVRHAVTAWERLAADFDAIGRSAPVPLTMAHVAAFDIAARRAPLRASGMLLRLLDEARLDEDPNSTPARLRARLERRLDAGSGDLIAAMDAAWVPIAEQMELQARTVLAAVAGLD</sequence>
<accession>A0A1H6DTP8</accession>
<feature type="domain" description="Peptidase M14" evidence="1">
    <location>
        <begin position="17"/>
        <end position="108"/>
    </location>
</feature>
<evidence type="ECO:0000259" key="1">
    <source>
        <dbReference type="Pfam" id="PF00246"/>
    </source>
</evidence>
<keyword evidence="3" id="KW-1185">Reference proteome</keyword>
<name>A0A1H6DTP8_9ACTN</name>
<dbReference type="AlphaFoldDB" id="A0A1H6DTP8"/>
<proteinExistence type="predicted"/>
<dbReference type="InterPro" id="IPR000834">
    <property type="entry name" value="Peptidase_M14"/>
</dbReference>
<dbReference type="EMBL" id="FNVU01000019">
    <property type="protein sequence ID" value="SEG88648.1"/>
    <property type="molecule type" value="Genomic_DNA"/>
</dbReference>
<organism evidence="2 3">
    <name type="scientific">Actinacidiphila yanglinensis</name>
    <dbReference type="NCBI Taxonomy" id="310779"/>
    <lineage>
        <taxon>Bacteria</taxon>
        <taxon>Bacillati</taxon>
        <taxon>Actinomycetota</taxon>
        <taxon>Actinomycetes</taxon>
        <taxon>Kitasatosporales</taxon>
        <taxon>Streptomycetaceae</taxon>
        <taxon>Actinacidiphila</taxon>
    </lineage>
</organism>
<reference evidence="2 3" key="1">
    <citation type="submission" date="2016-10" db="EMBL/GenBank/DDBJ databases">
        <authorList>
            <person name="de Groot N.N."/>
        </authorList>
    </citation>
    <scope>NUCLEOTIDE SEQUENCE [LARGE SCALE GENOMIC DNA]</scope>
    <source>
        <strain evidence="2 3">CGMCC 4.2023</strain>
    </source>
</reference>
<protein>
    <submittedName>
        <fullName evidence="2">Zinc carboxypeptidase</fullName>
    </submittedName>
</protein>
<keyword evidence="2" id="KW-0121">Carboxypeptidase</keyword>